<accession>A0ABD3BCA1</accession>
<keyword evidence="9" id="KW-1185">Reference proteome</keyword>
<feature type="domain" description="Peptidase A1" evidence="7">
    <location>
        <begin position="109"/>
        <end position="472"/>
    </location>
</feature>
<dbReference type="SUPFAM" id="SSF50630">
    <property type="entry name" value="Acid proteases"/>
    <property type="match status" value="1"/>
</dbReference>
<dbReference type="InterPro" id="IPR032861">
    <property type="entry name" value="TAXi_N"/>
</dbReference>
<reference evidence="9" key="1">
    <citation type="journal article" date="2024" name="IScience">
        <title>Strigolactones Initiate the Formation of Haustorium-like Structures in Castilleja.</title>
        <authorList>
            <person name="Buerger M."/>
            <person name="Peterson D."/>
            <person name="Chory J."/>
        </authorList>
    </citation>
    <scope>NUCLEOTIDE SEQUENCE [LARGE SCALE GENOMIC DNA]</scope>
</reference>
<keyword evidence="4" id="KW-0378">Hydrolase</keyword>
<dbReference type="AlphaFoldDB" id="A0ABD3BCA1"/>
<dbReference type="Proteomes" id="UP001632038">
    <property type="component" value="Unassembled WGS sequence"/>
</dbReference>
<organism evidence="8 9">
    <name type="scientific">Castilleja foliolosa</name>
    <dbReference type="NCBI Taxonomy" id="1961234"/>
    <lineage>
        <taxon>Eukaryota</taxon>
        <taxon>Viridiplantae</taxon>
        <taxon>Streptophyta</taxon>
        <taxon>Embryophyta</taxon>
        <taxon>Tracheophyta</taxon>
        <taxon>Spermatophyta</taxon>
        <taxon>Magnoliopsida</taxon>
        <taxon>eudicotyledons</taxon>
        <taxon>Gunneridae</taxon>
        <taxon>Pentapetalae</taxon>
        <taxon>asterids</taxon>
        <taxon>lamiids</taxon>
        <taxon>Lamiales</taxon>
        <taxon>Orobanchaceae</taxon>
        <taxon>Pedicularideae</taxon>
        <taxon>Castillejinae</taxon>
        <taxon>Castilleja</taxon>
    </lineage>
</organism>
<dbReference type="Pfam" id="PF14543">
    <property type="entry name" value="TAXi_N"/>
    <property type="match status" value="1"/>
</dbReference>
<evidence type="ECO:0000256" key="1">
    <source>
        <dbReference type="ARBA" id="ARBA00007447"/>
    </source>
</evidence>
<keyword evidence="5" id="KW-0325">Glycoprotein</keyword>
<dbReference type="Gene3D" id="2.40.70.10">
    <property type="entry name" value="Acid Proteases"/>
    <property type="match status" value="2"/>
</dbReference>
<comment type="similarity">
    <text evidence="1">Belongs to the peptidase A1 family.</text>
</comment>
<dbReference type="Pfam" id="PF14541">
    <property type="entry name" value="TAXi_C"/>
    <property type="match status" value="1"/>
</dbReference>
<evidence type="ECO:0000256" key="5">
    <source>
        <dbReference type="ARBA" id="ARBA00023180"/>
    </source>
</evidence>
<dbReference type="InterPro" id="IPR051708">
    <property type="entry name" value="Plant_Aspart_Prot_A1"/>
</dbReference>
<dbReference type="CDD" id="cd05476">
    <property type="entry name" value="pepsin_A_like_plant"/>
    <property type="match status" value="1"/>
</dbReference>
<dbReference type="InterPro" id="IPR032799">
    <property type="entry name" value="TAXi_C"/>
</dbReference>
<comment type="caution">
    <text evidence="8">The sequence shown here is derived from an EMBL/GenBank/DDBJ whole genome shotgun (WGS) entry which is preliminary data.</text>
</comment>
<feature type="chain" id="PRO_5044892113" description="Peptidase A1 domain-containing protein" evidence="6">
    <location>
        <begin position="24"/>
        <end position="477"/>
    </location>
</feature>
<name>A0ABD3BCA1_9LAMI</name>
<dbReference type="InterPro" id="IPR033121">
    <property type="entry name" value="PEPTIDASE_A1"/>
</dbReference>
<feature type="signal peptide" evidence="6">
    <location>
        <begin position="1"/>
        <end position="23"/>
    </location>
</feature>
<evidence type="ECO:0000313" key="9">
    <source>
        <dbReference type="Proteomes" id="UP001632038"/>
    </source>
</evidence>
<evidence type="ECO:0000256" key="6">
    <source>
        <dbReference type="SAM" id="SignalP"/>
    </source>
</evidence>
<dbReference type="GO" id="GO:0004190">
    <property type="term" value="F:aspartic-type endopeptidase activity"/>
    <property type="evidence" value="ECO:0007669"/>
    <property type="project" value="UniProtKB-KW"/>
</dbReference>
<dbReference type="PROSITE" id="PS51767">
    <property type="entry name" value="PEPTIDASE_A1"/>
    <property type="match status" value="1"/>
</dbReference>
<evidence type="ECO:0000313" key="8">
    <source>
        <dbReference type="EMBL" id="KAL3614902.1"/>
    </source>
</evidence>
<proteinExistence type="inferred from homology"/>
<dbReference type="FunFam" id="2.40.70.10:FF:000033">
    <property type="entry name" value="Aspartyl protease family protein"/>
    <property type="match status" value="1"/>
</dbReference>
<sequence>MAINSQQKHVLIILLILTIVANPLIKLSESAAPAGTMFDLIHRNHLPVNQNLTLAERVKQMLHRDMIHVQMVQTNYHNKQQQSVGPAIEGEKVAVSPIRSGFSDSVGEYFVEIMVGTPPKKFLLVAATASDLTWLDCNYKGINKNRNQKVVFDADNSKSFKTIDCSSTMCKNDLQALFSLPNQTCTHPKDGCHYDFGYGGTFAAAQGILAYETVTFNLLYGKTSAANNILIGCTNSRRGLDSLLGPTGATGIMGLSNSKFSLQNQASNLFGHTFSYCLVAFESHKTKSSKLIFGSPPQGTIKINGPMQHTKLELVNAAPSYGVYIKNIYVNGKLIIIPASAWSFNSKGPGGTIIDSGSTSTSLIDSAYGPVINVLRNSMKSFKSVKGGPFELCYAIKGFNESAVPKVEIEFVGGARLGVAGKSYLLDSDDGSGKVIKCLTFIKAGSLNIIGNLMQQNNLWEFDNKNAVLSFGSSSCT</sequence>
<dbReference type="PANTHER" id="PTHR47967">
    <property type="entry name" value="OS07G0603500 PROTEIN-RELATED"/>
    <property type="match status" value="1"/>
</dbReference>
<gene>
    <name evidence="8" type="ORF">CASFOL_040563</name>
</gene>
<evidence type="ECO:0000259" key="7">
    <source>
        <dbReference type="PROSITE" id="PS51767"/>
    </source>
</evidence>
<evidence type="ECO:0000256" key="4">
    <source>
        <dbReference type="ARBA" id="ARBA00022801"/>
    </source>
</evidence>
<protein>
    <recommendedName>
        <fullName evidence="7">Peptidase A1 domain-containing protein</fullName>
    </recommendedName>
</protein>
<dbReference type="EMBL" id="JAVIJP010000100">
    <property type="protein sequence ID" value="KAL3614902.1"/>
    <property type="molecule type" value="Genomic_DNA"/>
</dbReference>
<dbReference type="GO" id="GO:0006508">
    <property type="term" value="P:proteolysis"/>
    <property type="evidence" value="ECO:0007669"/>
    <property type="project" value="UniProtKB-KW"/>
</dbReference>
<dbReference type="InterPro" id="IPR034161">
    <property type="entry name" value="Pepsin-like_plant"/>
</dbReference>
<keyword evidence="3" id="KW-0064">Aspartyl protease</keyword>
<dbReference type="PANTHER" id="PTHR47967:SF69">
    <property type="entry name" value="ASPARTIC PROTEINASE NANA, CHLOROPLAST"/>
    <property type="match status" value="1"/>
</dbReference>
<keyword evidence="2" id="KW-0645">Protease</keyword>
<evidence type="ECO:0000256" key="2">
    <source>
        <dbReference type="ARBA" id="ARBA00022670"/>
    </source>
</evidence>
<keyword evidence="6" id="KW-0732">Signal</keyword>
<evidence type="ECO:0000256" key="3">
    <source>
        <dbReference type="ARBA" id="ARBA00022750"/>
    </source>
</evidence>
<dbReference type="InterPro" id="IPR021109">
    <property type="entry name" value="Peptidase_aspartic_dom_sf"/>
</dbReference>